<comment type="caution">
    <text evidence="1">The sequence shown here is derived from an EMBL/GenBank/DDBJ whole genome shotgun (WGS) entry which is preliminary data.</text>
</comment>
<name>A0ACC2PMG2_9HYME</name>
<keyword evidence="2" id="KW-1185">Reference proteome</keyword>
<evidence type="ECO:0000313" key="1">
    <source>
        <dbReference type="EMBL" id="KAJ8683532.1"/>
    </source>
</evidence>
<reference evidence="1" key="1">
    <citation type="submission" date="2023-04" db="EMBL/GenBank/DDBJ databases">
        <title>A chromosome-level genome assembly of the parasitoid wasp Eretmocerus hayati.</title>
        <authorList>
            <person name="Zhong Y."/>
            <person name="Liu S."/>
            <person name="Liu Y."/>
        </authorList>
    </citation>
    <scope>NUCLEOTIDE SEQUENCE</scope>
    <source>
        <strain evidence="1">ZJU_SS_LIU_2023</strain>
    </source>
</reference>
<dbReference type="Proteomes" id="UP001239111">
    <property type="component" value="Chromosome 1"/>
</dbReference>
<organism evidence="1 2">
    <name type="scientific">Eretmocerus hayati</name>
    <dbReference type="NCBI Taxonomy" id="131215"/>
    <lineage>
        <taxon>Eukaryota</taxon>
        <taxon>Metazoa</taxon>
        <taxon>Ecdysozoa</taxon>
        <taxon>Arthropoda</taxon>
        <taxon>Hexapoda</taxon>
        <taxon>Insecta</taxon>
        <taxon>Pterygota</taxon>
        <taxon>Neoptera</taxon>
        <taxon>Endopterygota</taxon>
        <taxon>Hymenoptera</taxon>
        <taxon>Apocrita</taxon>
        <taxon>Proctotrupomorpha</taxon>
        <taxon>Chalcidoidea</taxon>
        <taxon>Aphelinidae</taxon>
        <taxon>Aphelininae</taxon>
        <taxon>Eretmocerus</taxon>
    </lineage>
</organism>
<gene>
    <name evidence="1" type="ORF">QAD02_019324</name>
</gene>
<protein>
    <submittedName>
        <fullName evidence="1">Uncharacterized protein</fullName>
    </submittedName>
</protein>
<sequence>MSLNLTDANSFSFSSDRQTELEVTQMKSSSESVELATLTLNFRAIGLLEDSVTFVSQKVEEYENPNQGKIIIDSEINGQTRLSDGEEKKLPIISLAEVAWHDTSEDCWIVIYDYVYDCTNFMKNHPGGHDVLLEHAGRDATLSFIGTGHSKIAKRLLEKFLIGELPISERIFRVPNGIKIGDFV</sequence>
<accession>A0ACC2PMG2</accession>
<proteinExistence type="predicted"/>
<dbReference type="EMBL" id="CM056741">
    <property type="protein sequence ID" value="KAJ8683532.1"/>
    <property type="molecule type" value="Genomic_DNA"/>
</dbReference>
<evidence type="ECO:0000313" key="2">
    <source>
        <dbReference type="Proteomes" id="UP001239111"/>
    </source>
</evidence>